<dbReference type="RefSeq" id="WP_371842950.1">
    <property type="nucleotide sequence ID" value="NZ_JBGMEL010000004.1"/>
</dbReference>
<name>A0ABV4NL42_9GAMM</name>
<feature type="transmembrane region" description="Helical" evidence="1">
    <location>
        <begin position="50"/>
        <end position="74"/>
    </location>
</feature>
<evidence type="ECO:0000313" key="2">
    <source>
        <dbReference type="EMBL" id="MFA0790102.1"/>
    </source>
</evidence>
<accession>A0ABV4NL42</accession>
<gene>
    <name evidence="2" type="ORF">ACCI51_06045</name>
</gene>
<organism evidence="2 3">
    <name type="scientific">Microbulbifer echini</name>
    <dbReference type="NCBI Taxonomy" id="1529067"/>
    <lineage>
        <taxon>Bacteria</taxon>
        <taxon>Pseudomonadati</taxon>
        <taxon>Pseudomonadota</taxon>
        <taxon>Gammaproteobacteria</taxon>
        <taxon>Cellvibrionales</taxon>
        <taxon>Microbulbiferaceae</taxon>
        <taxon>Microbulbifer</taxon>
    </lineage>
</organism>
<keyword evidence="1" id="KW-1133">Transmembrane helix</keyword>
<dbReference type="EMBL" id="JBGMEL010000004">
    <property type="protein sequence ID" value="MFA0790102.1"/>
    <property type="molecule type" value="Genomic_DNA"/>
</dbReference>
<keyword evidence="1" id="KW-0812">Transmembrane</keyword>
<feature type="transmembrane region" description="Helical" evidence="1">
    <location>
        <begin position="20"/>
        <end position="38"/>
    </location>
</feature>
<reference evidence="2 3" key="1">
    <citation type="submission" date="2024-08" db="EMBL/GenBank/DDBJ databases">
        <authorList>
            <person name="Ishaq N."/>
        </authorList>
    </citation>
    <scope>NUCLEOTIDE SEQUENCE [LARGE SCALE GENOMIC DNA]</scope>
    <source>
        <strain evidence="2 3">JCM 30400</strain>
    </source>
</reference>
<sequence>MLAFSYLVFYSGRNVGLLEVLIGIVLANFSLVFIVGWCERMAKDLKGYWINFTPFMSPVLVGLGGTAVYIYAALQGEKVFWLYLTVSIAQATAFWVLLAIIFCIYPFINMDRQAEEEPKQSNGAENPR</sequence>
<evidence type="ECO:0000256" key="1">
    <source>
        <dbReference type="SAM" id="Phobius"/>
    </source>
</evidence>
<keyword evidence="1" id="KW-0472">Membrane</keyword>
<keyword evidence="3" id="KW-1185">Reference proteome</keyword>
<protein>
    <submittedName>
        <fullName evidence="2">Uncharacterized protein</fullName>
    </submittedName>
</protein>
<proteinExistence type="predicted"/>
<comment type="caution">
    <text evidence="2">The sequence shown here is derived from an EMBL/GenBank/DDBJ whole genome shotgun (WGS) entry which is preliminary data.</text>
</comment>
<evidence type="ECO:0000313" key="3">
    <source>
        <dbReference type="Proteomes" id="UP001569414"/>
    </source>
</evidence>
<feature type="transmembrane region" description="Helical" evidence="1">
    <location>
        <begin position="80"/>
        <end position="108"/>
    </location>
</feature>
<dbReference type="Proteomes" id="UP001569414">
    <property type="component" value="Unassembled WGS sequence"/>
</dbReference>